<evidence type="ECO:0000256" key="2">
    <source>
        <dbReference type="NCBIfam" id="TIGR03664"/>
    </source>
</evidence>
<dbReference type="OrthoDB" id="9788270at2"/>
<comment type="catalytic activity">
    <reaction evidence="1">
        <text>futalosine + H2O = dehypoxanthine futalosine + hypoxanthine</text>
        <dbReference type="Rhea" id="RHEA:25904"/>
        <dbReference type="ChEBI" id="CHEBI:15377"/>
        <dbReference type="ChEBI" id="CHEBI:17368"/>
        <dbReference type="ChEBI" id="CHEBI:58863"/>
        <dbReference type="ChEBI" id="CHEBI:58864"/>
        <dbReference type="EC" id="3.2.2.26"/>
    </reaction>
</comment>
<evidence type="ECO:0000313" key="4">
    <source>
        <dbReference type="EMBL" id="SHM97057.1"/>
    </source>
</evidence>
<accession>A0A1M7N0R8</accession>
<dbReference type="AlphaFoldDB" id="A0A1M7N0R8"/>
<proteinExistence type="inferred from homology"/>
<dbReference type="GO" id="GO:0008930">
    <property type="term" value="F:methylthioadenosine nucleosidase activity"/>
    <property type="evidence" value="ECO:0007669"/>
    <property type="project" value="TreeGrafter"/>
</dbReference>
<dbReference type="InterPro" id="IPR000845">
    <property type="entry name" value="Nucleoside_phosphorylase_d"/>
</dbReference>
<protein>
    <recommendedName>
        <fullName evidence="1 2">Futalosine hydrolase</fullName>
        <shortName evidence="1">FL hydrolase</shortName>
        <ecNumber evidence="1 2">3.2.2.26</ecNumber>
    </recommendedName>
    <alternativeName>
        <fullName evidence="1">Futalosine nucleosidase</fullName>
    </alternativeName>
    <alternativeName>
        <fullName evidence="1">Menaquinone biosynthetic enzyme MqnB</fullName>
    </alternativeName>
</protein>
<dbReference type="CDD" id="cd17766">
    <property type="entry name" value="futalosine_nucleosidase_MqnB"/>
    <property type="match status" value="1"/>
</dbReference>
<comment type="function">
    <text evidence="1">Catalyzes the hydrolysis of futalosine (FL) to dehypoxanthine futalosine (DHFL) and hypoxanthine, a step in the biosynthesis of menaquinone (MK, vitamin K2).</text>
</comment>
<dbReference type="Proteomes" id="UP000184440">
    <property type="component" value="Unassembled WGS sequence"/>
</dbReference>
<dbReference type="EC" id="3.2.2.26" evidence="1 2"/>
<dbReference type="GO" id="GO:0009116">
    <property type="term" value="P:nucleoside metabolic process"/>
    <property type="evidence" value="ECO:0007669"/>
    <property type="project" value="InterPro"/>
</dbReference>
<dbReference type="GO" id="GO:0008782">
    <property type="term" value="F:adenosylhomocysteine nucleosidase activity"/>
    <property type="evidence" value="ECO:0007669"/>
    <property type="project" value="TreeGrafter"/>
</dbReference>
<gene>
    <name evidence="1" type="primary">mqnB</name>
    <name evidence="4" type="ORF">SAMN05443668_102363</name>
</gene>
<dbReference type="STRING" id="134849.SAMN05443668_102363"/>
<dbReference type="NCBIfam" id="TIGR03664">
    <property type="entry name" value="fut_nucase"/>
    <property type="match status" value="1"/>
</dbReference>
<dbReference type="GO" id="GO:0005829">
    <property type="term" value="C:cytosol"/>
    <property type="evidence" value="ECO:0007669"/>
    <property type="project" value="TreeGrafter"/>
</dbReference>
<sequence>MRLLLVTAVPAELDAALPGGSRAGVTGLAGGVGPVAAAVSTAMALASGTYDLVVSAGLAGGFAERAPIGSIVVADTVRWADLGAATDEGFLDLSGLGLAGGDVLPTTGGRWVTDALGAADVPALTGEILTLATMTGTDRRGAELASVHPAAIAEAMEGYGVAWAARAAGVRWAEVRAVSNVIGRRDRSAWNIPLAFDALRGAVGALAAAAA</sequence>
<organism evidence="4 5">
    <name type="scientific">Cryptosporangium aurantiacum</name>
    <dbReference type="NCBI Taxonomy" id="134849"/>
    <lineage>
        <taxon>Bacteria</taxon>
        <taxon>Bacillati</taxon>
        <taxon>Actinomycetota</taxon>
        <taxon>Actinomycetes</taxon>
        <taxon>Cryptosporangiales</taxon>
        <taxon>Cryptosporangiaceae</taxon>
        <taxon>Cryptosporangium</taxon>
    </lineage>
</organism>
<comment type="pathway">
    <text evidence="1">Quinol/quinone metabolism; menaquinone biosynthesis.</text>
</comment>
<keyword evidence="5" id="KW-1185">Reference proteome</keyword>
<dbReference type="EMBL" id="FRCS01000002">
    <property type="protein sequence ID" value="SHM97057.1"/>
    <property type="molecule type" value="Genomic_DNA"/>
</dbReference>
<evidence type="ECO:0000256" key="1">
    <source>
        <dbReference type="HAMAP-Rule" id="MF_00991"/>
    </source>
</evidence>
<dbReference type="UniPathway" id="UPA00079"/>
<dbReference type="InterPro" id="IPR035994">
    <property type="entry name" value="Nucleoside_phosphorylase_sf"/>
</dbReference>
<comment type="similarity">
    <text evidence="1">Belongs to the PNP/UDP phosphorylase family. Futalosine hydrolase subfamily.</text>
</comment>
<dbReference type="GO" id="GO:0019284">
    <property type="term" value="P:L-methionine salvage from S-adenosylmethionine"/>
    <property type="evidence" value="ECO:0007669"/>
    <property type="project" value="TreeGrafter"/>
</dbReference>
<dbReference type="Pfam" id="PF01048">
    <property type="entry name" value="PNP_UDP_1"/>
    <property type="match status" value="1"/>
</dbReference>
<feature type="domain" description="Nucleoside phosphorylase" evidence="3">
    <location>
        <begin position="30"/>
        <end position="187"/>
    </location>
</feature>
<dbReference type="InterPro" id="IPR019963">
    <property type="entry name" value="FL_hydrolase_MqnB"/>
</dbReference>
<dbReference type="SUPFAM" id="SSF53167">
    <property type="entry name" value="Purine and uridine phosphorylases"/>
    <property type="match status" value="1"/>
</dbReference>
<dbReference type="RefSeq" id="WP_073253983.1">
    <property type="nucleotide sequence ID" value="NZ_FRCS01000002.1"/>
</dbReference>
<keyword evidence="1 4" id="KW-0378">Hydrolase</keyword>
<evidence type="ECO:0000259" key="3">
    <source>
        <dbReference type="Pfam" id="PF01048"/>
    </source>
</evidence>
<name>A0A1M7N0R8_9ACTN</name>
<dbReference type="Gene3D" id="3.40.50.1580">
    <property type="entry name" value="Nucleoside phosphorylase domain"/>
    <property type="match status" value="1"/>
</dbReference>
<dbReference type="PANTHER" id="PTHR46832:SF2">
    <property type="entry name" value="FUTALOSINE HYDROLASE"/>
    <property type="match status" value="1"/>
</dbReference>
<keyword evidence="1" id="KW-0474">Menaquinone biosynthesis</keyword>
<reference evidence="4 5" key="1">
    <citation type="submission" date="2016-11" db="EMBL/GenBank/DDBJ databases">
        <authorList>
            <person name="Jaros S."/>
            <person name="Januszkiewicz K."/>
            <person name="Wedrychowicz H."/>
        </authorList>
    </citation>
    <scope>NUCLEOTIDE SEQUENCE [LARGE SCALE GENOMIC DNA]</scope>
    <source>
        <strain evidence="4 5">DSM 46144</strain>
    </source>
</reference>
<dbReference type="HAMAP" id="MF_00991">
    <property type="entry name" value="MqnB"/>
    <property type="match status" value="1"/>
</dbReference>
<dbReference type="PANTHER" id="PTHR46832">
    <property type="entry name" value="5'-METHYLTHIOADENOSINE/S-ADENOSYLHOMOCYSTEINE NUCLEOSIDASE"/>
    <property type="match status" value="1"/>
</dbReference>
<dbReference type="GO" id="GO:0009234">
    <property type="term" value="P:menaquinone biosynthetic process"/>
    <property type="evidence" value="ECO:0007669"/>
    <property type="project" value="UniProtKB-UniRule"/>
</dbReference>
<evidence type="ECO:0000313" key="5">
    <source>
        <dbReference type="Proteomes" id="UP000184440"/>
    </source>
</evidence>